<evidence type="ECO:0000313" key="2">
    <source>
        <dbReference type="EMBL" id="CAH0991980.1"/>
    </source>
</evidence>
<dbReference type="InterPro" id="IPR005754">
    <property type="entry name" value="Sortase"/>
</dbReference>
<reference evidence="2" key="1">
    <citation type="submission" date="2021-12" db="EMBL/GenBank/DDBJ databases">
        <authorList>
            <person name="Rodrigo-Torres L."/>
            <person name="Arahal R. D."/>
            <person name="Lucena T."/>
        </authorList>
    </citation>
    <scope>NUCLEOTIDE SEQUENCE</scope>
    <source>
        <strain evidence="2">CECT 8267</strain>
    </source>
</reference>
<dbReference type="Gene3D" id="2.40.260.10">
    <property type="entry name" value="Sortase"/>
    <property type="match status" value="1"/>
</dbReference>
<gene>
    <name evidence="2" type="ORF">SIN8267_02095</name>
</gene>
<accession>A0ABN8ELE1</accession>
<dbReference type="NCBIfam" id="TIGR01076">
    <property type="entry name" value="sortase_fam"/>
    <property type="match status" value="1"/>
</dbReference>
<evidence type="ECO:0000256" key="1">
    <source>
        <dbReference type="ARBA" id="ARBA00022801"/>
    </source>
</evidence>
<dbReference type="InterPro" id="IPR022445">
    <property type="entry name" value="Sortase_proteobact_type"/>
</dbReference>
<sequence>MGQGVWIYTKAELAQHLIAGSWQQSLHKQPAGGGVKQGIKPWPWADTWPVARLQLSNYGIDMFVLAGGTGNTLAFGPGHLTASSDFDQQGAKIIAGHRDTHFNFLKNIVVGDKLVITDLTARRVEYKVESLEVVDSRQSRLNVLQDVDQLVLVTCFPFDAIEPTTLRYKVIAKPVVNQTFFEGRKL</sequence>
<evidence type="ECO:0008006" key="4">
    <source>
        <dbReference type="Google" id="ProtNLM"/>
    </source>
</evidence>
<protein>
    <recommendedName>
        <fullName evidence="4">Class GN sortase</fullName>
    </recommendedName>
</protein>
<dbReference type="InterPro" id="IPR023365">
    <property type="entry name" value="Sortase_dom-sf"/>
</dbReference>
<dbReference type="CDD" id="cd05828">
    <property type="entry name" value="Sortase_D_1"/>
    <property type="match status" value="1"/>
</dbReference>
<dbReference type="SUPFAM" id="SSF63817">
    <property type="entry name" value="Sortase"/>
    <property type="match status" value="1"/>
</dbReference>
<dbReference type="Pfam" id="PF04203">
    <property type="entry name" value="Sortase"/>
    <property type="match status" value="1"/>
</dbReference>
<dbReference type="InterPro" id="IPR041999">
    <property type="entry name" value="Sortase_D_1"/>
</dbReference>
<proteinExistence type="predicted"/>
<keyword evidence="3" id="KW-1185">Reference proteome</keyword>
<evidence type="ECO:0000313" key="3">
    <source>
        <dbReference type="Proteomes" id="UP000838100"/>
    </source>
</evidence>
<dbReference type="Proteomes" id="UP000838100">
    <property type="component" value="Unassembled WGS sequence"/>
</dbReference>
<keyword evidence="1" id="KW-0378">Hydrolase</keyword>
<dbReference type="NCBIfam" id="TIGR03784">
    <property type="entry name" value="marine_sortase"/>
    <property type="match status" value="1"/>
</dbReference>
<dbReference type="EMBL" id="CAKLPX010000002">
    <property type="protein sequence ID" value="CAH0991980.1"/>
    <property type="molecule type" value="Genomic_DNA"/>
</dbReference>
<name>A0ABN8ELE1_9GAMM</name>
<comment type="caution">
    <text evidence="2">The sequence shown here is derived from an EMBL/GenBank/DDBJ whole genome shotgun (WGS) entry which is preliminary data.</text>
</comment>
<organism evidence="2 3">
    <name type="scientific">Sinobacterium norvegicum</name>
    <dbReference type="NCBI Taxonomy" id="1641715"/>
    <lineage>
        <taxon>Bacteria</taxon>
        <taxon>Pseudomonadati</taxon>
        <taxon>Pseudomonadota</taxon>
        <taxon>Gammaproteobacteria</taxon>
        <taxon>Cellvibrionales</taxon>
        <taxon>Spongiibacteraceae</taxon>
        <taxon>Sinobacterium</taxon>
    </lineage>
</organism>